<dbReference type="AlphaFoldDB" id="A0A1G2G1G2"/>
<dbReference type="EMBL" id="MHNK01000010">
    <property type="protein sequence ID" value="OGZ43832.1"/>
    <property type="molecule type" value="Genomic_DNA"/>
</dbReference>
<evidence type="ECO:0000313" key="2">
    <source>
        <dbReference type="Proteomes" id="UP000177480"/>
    </source>
</evidence>
<dbReference type="STRING" id="1802114.A2719_02600"/>
<organism evidence="1 2">
    <name type="scientific">Candidatus Ryanbacteria bacterium RIFCSPHIGHO2_01_FULL_45_22</name>
    <dbReference type="NCBI Taxonomy" id="1802114"/>
    <lineage>
        <taxon>Bacteria</taxon>
        <taxon>Candidatus Ryaniibacteriota</taxon>
    </lineage>
</organism>
<accession>A0A1G2G1G2</accession>
<proteinExistence type="predicted"/>
<sequence length="177" mass="20926">MNVFRDFSDARGIFFHPEFIERSVVSFKNRYAGTVDALATIDGKFGVLDIKTSTGFYREYNLQTAAYVLALQEEELKQSLELPRNIETRWILRINQHRVCLKCRATLREKGGRSKVRSKRIPENVCTDDEHEWGEMEGDVELKEFPYYYSDVKAFLAAKTLWEWEHVFWLKKIGYLR</sequence>
<dbReference type="Proteomes" id="UP000177480">
    <property type="component" value="Unassembled WGS sequence"/>
</dbReference>
<protein>
    <recommendedName>
        <fullName evidence="3">PD-(D/E)XK endonuclease-like domain-containing protein</fullName>
    </recommendedName>
</protein>
<reference evidence="1 2" key="1">
    <citation type="journal article" date="2016" name="Nat. Commun.">
        <title>Thousands of microbial genomes shed light on interconnected biogeochemical processes in an aquifer system.</title>
        <authorList>
            <person name="Anantharaman K."/>
            <person name="Brown C.T."/>
            <person name="Hug L.A."/>
            <person name="Sharon I."/>
            <person name="Castelle C.J."/>
            <person name="Probst A.J."/>
            <person name="Thomas B.C."/>
            <person name="Singh A."/>
            <person name="Wilkins M.J."/>
            <person name="Karaoz U."/>
            <person name="Brodie E.L."/>
            <person name="Williams K.H."/>
            <person name="Hubbard S.S."/>
            <person name="Banfield J.F."/>
        </authorList>
    </citation>
    <scope>NUCLEOTIDE SEQUENCE [LARGE SCALE GENOMIC DNA]</scope>
</reference>
<evidence type="ECO:0000313" key="1">
    <source>
        <dbReference type="EMBL" id="OGZ43832.1"/>
    </source>
</evidence>
<comment type="caution">
    <text evidence="1">The sequence shown here is derived from an EMBL/GenBank/DDBJ whole genome shotgun (WGS) entry which is preliminary data.</text>
</comment>
<gene>
    <name evidence="1" type="ORF">A2719_02600</name>
</gene>
<name>A0A1G2G1G2_9BACT</name>
<evidence type="ECO:0008006" key="3">
    <source>
        <dbReference type="Google" id="ProtNLM"/>
    </source>
</evidence>